<dbReference type="CDD" id="cd03801">
    <property type="entry name" value="GT4_PimA-like"/>
    <property type="match status" value="1"/>
</dbReference>
<evidence type="ECO:0000259" key="2">
    <source>
        <dbReference type="Pfam" id="PF13439"/>
    </source>
</evidence>
<proteinExistence type="predicted"/>
<evidence type="ECO:0000259" key="1">
    <source>
        <dbReference type="Pfam" id="PF00534"/>
    </source>
</evidence>
<dbReference type="Pfam" id="PF13439">
    <property type="entry name" value="Glyco_transf_4"/>
    <property type="match status" value="1"/>
</dbReference>
<gene>
    <name evidence="3" type="ORF">C4541_08625</name>
</gene>
<keyword evidence="3" id="KW-0808">Transferase</keyword>
<dbReference type="InterPro" id="IPR001296">
    <property type="entry name" value="Glyco_trans_1"/>
</dbReference>
<dbReference type="AlphaFoldDB" id="A0A3A4QZC1"/>
<protein>
    <submittedName>
        <fullName evidence="3">Glycosyltransferase family 1 protein</fullName>
    </submittedName>
</protein>
<dbReference type="Pfam" id="PF00534">
    <property type="entry name" value="Glycos_transf_1"/>
    <property type="match status" value="1"/>
</dbReference>
<sequence>MKSRSLSVCIVTRITSDHSFGGMQYYIDRLASGLSDRGNKVYIITTALPNQPRQTTTYKKRGNITTCFLGGTRPGSYRNGFFRKAYNQFCAVNQNKNFDIVHSQSAAGYGFRGKISIPFITTLFGVSYSETPYQRLIFPKLKVSQKLYHLAKLPKIAVSMRFMHNTAKTSDATIVISDYSANELKRFNPGLPHGQVTRIYCGVTIPPASDIPKSKLKKKLGINNTLVLSSGRVEVQKGVHILIEAWSKMNCDNATLAVAGDGSYLPVLKKMAEDRGIRNVVFLGSLPYDQFTRYFAAADLFVYPELTHPAFGLVAAEAMSYGTPVIGSRHGAIPEVIGDAGLLFNPGDSDDLKDQLEYMLSDTETLDYLSKKSGERVSAFFSSDEMVRQTLELYWKHIKRKRRHA</sequence>
<dbReference type="Gene3D" id="3.40.50.2000">
    <property type="entry name" value="Glycogen Phosphorylase B"/>
    <property type="match status" value="2"/>
</dbReference>
<dbReference type="SUPFAM" id="SSF53756">
    <property type="entry name" value="UDP-Glycosyltransferase/glycogen phosphorylase"/>
    <property type="match status" value="1"/>
</dbReference>
<organism evidence="3 4">
    <name type="scientific">Candidatus Auribacter fodinae</name>
    <dbReference type="NCBI Taxonomy" id="2093366"/>
    <lineage>
        <taxon>Bacteria</taxon>
        <taxon>Pseudomonadati</taxon>
        <taxon>Candidatus Auribacterota</taxon>
        <taxon>Candidatus Auribacteria</taxon>
        <taxon>Candidatus Auribacterales</taxon>
        <taxon>Candidatus Auribacteraceae</taxon>
        <taxon>Candidatus Auribacter</taxon>
    </lineage>
</organism>
<dbReference type="Proteomes" id="UP000266426">
    <property type="component" value="Unassembled WGS sequence"/>
</dbReference>
<reference evidence="3 4" key="1">
    <citation type="journal article" date="2017" name="ISME J.">
        <title>Energy and carbon metabolisms in a deep terrestrial subsurface fluid microbial community.</title>
        <authorList>
            <person name="Momper L."/>
            <person name="Jungbluth S.P."/>
            <person name="Lee M.D."/>
            <person name="Amend J.P."/>
        </authorList>
    </citation>
    <scope>NUCLEOTIDE SEQUENCE [LARGE SCALE GENOMIC DNA]</scope>
    <source>
        <strain evidence="3">SURF_26</strain>
    </source>
</reference>
<comment type="caution">
    <text evidence="3">The sequence shown here is derived from an EMBL/GenBank/DDBJ whole genome shotgun (WGS) entry which is preliminary data.</text>
</comment>
<dbReference type="EMBL" id="QZJZ01000071">
    <property type="protein sequence ID" value="RJP58082.1"/>
    <property type="molecule type" value="Genomic_DNA"/>
</dbReference>
<name>A0A3A4QZC1_9BACT</name>
<accession>A0A3A4QZC1</accession>
<feature type="domain" description="Glycosyl transferase family 1" evidence="1">
    <location>
        <begin position="215"/>
        <end position="373"/>
    </location>
</feature>
<evidence type="ECO:0000313" key="3">
    <source>
        <dbReference type="EMBL" id="RJP58082.1"/>
    </source>
</evidence>
<dbReference type="GO" id="GO:0016757">
    <property type="term" value="F:glycosyltransferase activity"/>
    <property type="evidence" value="ECO:0007669"/>
    <property type="project" value="InterPro"/>
</dbReference>
<feature type="domain" description="Glycosyltransferase subfamily 4-like N-terminal" evidence="2">
    <location>
        <begin position="20"/>
        <end position="203"/>
    </location>
</feature>
<evidence type="ECO:0000313" key="4">
    <source>
        <dbReference type="Proteomes" id="UP000266426"/>
    </source>
</evidence>
<dbReference type="InterPro" id="IPR028098">
    <property type="entry name" value="Glyco_trans_4-like_N"/>
</dbReference>
<dbReference type="PANTHER" id="PTHR45947:SF3">
    <property type="entry name" value="SULFOQUINOVOSYL TRANSFERASE SQD2"/>
    <property type="match status" value="1"/>
</dbReference>
<dbReference type="InterPro" id="IPR050194">
    <property type="entry name" value="Glycosyltransferase_grp1"/>
</dbReference>
<dbReference type="PANTHER" id="PTHR45947">
    <property type="entry name" value="SULFOQUINOVOSYL TRANSFERASE SQD2"/>
    <property type="match status" value="1"/>
</dbReference>